<keyword evidence="3" id="KW-1003">Cell membrane</keyword>
<evidence type="ECO:0000256" key="6">
    <source>
        <dbReference type="ARBA" id="ARBA00023136"/>
    </source>
</evidence>
<feature type="transmembrane region" description="Helical" evidence="7">
    <location>
        <begin position="280"/>
        <end position="306"/>
    </location>
</feature>
<keyword evidence="6 7" id="KW-0472">Membrane</keyword>
<keyword evidence="10" id="KW-1185">Reference proteome</keyword>
<accession>A0A4Y8QA79</accession>
<dbReference type="GO" id="GO:0071916">
    <property type="term" value="F:dipeptide transmembrane transporter activity"/>
    <property type="evidence" value="ECO:0007669"/>
    <property type="project" value="TreeGrafter"/>
</dbReference>
<dbReference type="GO" id="GO:0005886">
    <property type="term" value="C:plasma membrane"/>
    <property type="evidence" value="ECO:0007669"/>
    <property type="project" value="UniProtKB-SubCell"/>
</dbReference>
<dbReference type="InterPro" id="IPR000515">
    <property type="entry name" value="MetI-like"/>
</dbReference>
<dbReference type="PANTHER" id="PTHR43163:SF6">
    <property type="entry name" value="DIPEPTIDE TRANSPORT SYSTEM PERMEASE PROTEIN DPPB-RELATED"/>
    <property type="match status" value="1"/>
</dbReference>
<dbReference type="PROSITE" id="PS50928">
    <property type="entry name" value="ABC_TM1"/>
    <property type="match status" value="1"/>
</dbReference>
<dbReference type="Pfam" id="PF00528">
    <property type="entry name" value="BPD_transp_1"/>
    <property type="match status" value="1"/>
</dbReference>
<feature type="transmembrane region" description="Helical" evidence="7">
    <location>
        <begin position="108"/>
        <end position="130"/>
    </location>
</feature>
<name>A0A4Y8QA79_9BACL</name>
<dbReference type="Gene3D" id="1.10.3720.10">
    <property type="entry name" value="MetI-like"/>
    <property type="match status" value="1"/>
</dbReference>
<evidence type="ECO:0000256" key="4">
    <source>
        <dbReference type="ARBA" id="ARBA00022692"/>
    </source>
</evidence>
<protein>
    <submittedName>
        <fullName evidence="9">Sodium:proton antiporter</fullName>
    </submittedName>
</protein>
<dbReference type="Pfam" id="PF19300">
    <property type="entry name" value="BPD_transp_1_N"/>
    <property type="match status" value="1"/>
</dbReference>
<dbReference type="EMBL" id="MYFO01000001">
    <property type="protein sequence ID" value="TFE91800.1"/>
    <property type="molecule type" value="Genomic_DNA"/>
</dbReference>
<dbReference type="OrthoDB" id="24153at2"/>
<feature type="transmembrane region" description="Helical" evidence="7">
    <location>
        <begin position="12"/>
        <end position="30"/>
    </location>
</feature>
<keyword evidence="2 7" id="KW-0813">Transport</keyword>
<evidence type="ECO:0000256" key="7">
    <source>
        <dbReference type="RuleBase" id="RU363032"/>
    </source>
</evidence>
<evidence type="ECO:0000313" key="10">
    <source>
        <dbReference type="Proteomes" id="UP000298246"/>
    </source>
</evidence>
<evidence type="ECO:0000256" key="5">
    <source>
        <dbReference type="ARBA" id="ARBA00022989"/>
    </source>
</evidence>
<dbReference type="RefSeq" id="WP_134748663.1">
    <property type="nucleotide sequence ID" value="NZ_MYFO02000001.1"/>
</dbReference>
<organism evidence="9 10">
    <name type="scientific">Paenibacillus athensensis</name>
    <dbReference type="NCBI Taxonomy" id="1967502"/>
    <lineage>
        <taxon>Bacteria</taxon>
        <taxon>Bacillati</taxon>
        <taxon>Bacillota</taxon>
        <taxon>Bacilli</taxon>
        <taxon>Bacillales</taxon>
        <taxon>Paenibacillaceae</taxon>
        <taxon>Paenibacillus</taxon>
    </lineage>
</organism>
<dbReference type="SUPFAM" id="SSF161098">
    <property type="entry name" value="MetI-like"/>
    <property type="match status" value="1"/>
</dbReference>
<feature type="transmembrane region" description="Helical" evidence="7">
    <location>
        <begin position="181"/>
        <end position="197"/>
    </location>
</feature>
<feature type="transmembrane region" description="Helical" evidence="7">
    <location>
        <begin position="142"/>
        <end position="169"/>
    </location>
</feature>
<feature type="domain" description="ABC transmembrane type-1" evidence="8">
    <location>
        <begin position="103"/>
        <end position="299"/>
    </location>
</feature>
<dbReference type="PANTHER" id="PTHR43163">
    <property type="entry name" value="DIPEPTIDE TRANSPORT SYSTEM PERMEASE PROTEIN DPPB-RELATED"/>
    <property type="match status" value="1"/>
</dbReference>
<comment type="similarity">
    <text evidence="7">Belongs to the binding-protein-dependent transport system permease family.</text>
</comment>
<evidence type="ECO:0000256" key="2">
    <source>
        <dbReference type="ARBA" id="ARBA00022448"/>
    </source>
</evidence>
<dbReference type="CDD" id="cd06261">
    <property type="entry name" value="TM_PBP2"/>
    <property type="match status" value="1"/>
</dbReference>
<dbReference type="Proteomes" id="UP000298246">
    <property type="component" value="Unassembled WGS sequence"/>
</dbReference>
<evidence type="ECO:0000259" key="8">
    <source>
        <dbReference type="PROSITE" id="PS50928"/>
    </source>
</evidence>
<keyword evidence="5 7" id="KW-1133">Transmembrane helix</keyword>
<evidence type="ECO:0000256" key="1">
    <source>
        <dbReference type="ARBA" id="ARBA00004651"/>
    </source>
</evidence>
<comment type="subcellular location">
    <subcellularLocation>
        <location evidence="1 7">Cell membrane</location>
        <topology evidence="1 7">Multi-pass membrane protein</topology>
    </subcellularLocation>
</comment>
<dbReference type="AlphaFoldDB" id="A0A4Y8QA79"/>
<dbReference type="InterPro" id="IPR045621">
    <property type="entry name" value="BPD_transp_1_N"/>
</dbReference>
<sequence length="322" mass="34809">MLKVILKKLLEALLTLLCATILIFALIRMAPGDPVELFLGHPAEAALDKQAYEDKAAEMREQLGLDQNMAVQYAAWIGRVLQFDLGTSIQTGGQVVAEIAQRLPATAMLAFVALLIQVVLGLFFGAVSAIKSGGPTDHVIRLACVAMASIPAFVVGLFLLSFFAVTVGVYEISSEVNAGRLWLPALTLGCMGAPQFIRMMRANMLSEFGQIYILSAQARGLDRKRVVRHALQNALLPIITMIALSLTGLLSGAVVTESIFSWPGIGKYALDSILLKDYPVIQGYALIIVALVIFIHLFVDVVYALVDPRIQRKGEASVEEVA</sequence>
<comment type="caution">
    <text evidence="9">The sequence shown here is derived from an EMBL/GenBank/DDBJ whole genome shotgun (WGS) entry which is preliminary data.</text>
</comment>
<proteinExistence type="inferred from homology"/>
<feature type="transmembrane region" description="Helical" evidence="7">
    <location>
        <begin position="234"/>
        <end position="260"/>
    </location>
</feature>
<dbReference type="InterPro" id="IPR035906">
    <property type="entry name" value="MetI-like_sf"/>
</dbReference>
<keyword evidence="4 7" id="KW-0812">Transmembrane</keyword>
<evidence type="ECO:0000256" key="3">
    <source>
        <dbReference type="ARBA" id="ARBA00022475"/>
    </source>
</evidence>
<reference evidence="9 10" key="1">
    <citation type="submission" date="2017-03" db="EMBL/GenBank/DDBJ databases">
        <title>Isolation of Levoglucosan Utilizing Bacteria.</title>
        <authorList>
            <person name="Arya A.S."/>
        </authorList>
    </citation>
    <scope>NUCLEOTIDE SEQUENCE [LARGE SCALE GENOMIC DNA]</scope>
    <source>
        <strain evidence="9 10">MEC069</strain>
    </source>
</reference>
<gene>
    <name evidence="9" type="ORF">B5M42_00740</name>
</gene>
<evidence type="ECO:0000313" key="9">
    <source>
        <dbReference type="EMBL" id="TFE91800.1"/>
    </source>
</evidence>